<feature type="transmembrane region" description="Helical" evidence="8">
    <location>
        <begin position="238"/>
        <end position="260"/>
    </location>
</feature>
<evidence type="ECO:0000256" key="6">
    <source>
        <dbReference type="ARBA" id="ARBA00023065"/>
    </source>
</evidence>
<protein>
    <submittedName>
        <fullName evidence="9">Potassium transporter TrkG</fullName>
    </submittedName>
</protein>
<evidence type="ECO:0000313" key="10">
    <source>
        <dbReference type="Proteomes" id="UP001290462"/>
    </source>
</evidence>
<dbReference type="PANTHER" id="PTHR32024:SF4">
    <property type="entry name" value="KTR SYSTEM POTASSIUM UPTAKE PROTEIN D"/>
    <property type="match status" value="1"/>
</dbReference>
<dbReference type="AlphaFoldDB" id="A0AAW9JYB9"/>
<sequence length="457" mass="51018">MQKLKKIMRQLVGRFSSIQMIVIFYFIAVVVAAILLSLPIFRIPGQELSFLDLMFTAVSTVSVTGLTTIDLGSTYNRAGVGLLMVLFQLGSLGIMMISTSFFILSKRKISLKQRQLIMVDMNQPNLSGIVRLIRNALAIIIWFQLIGGLILSVYFYYNYYTIHDALFYGFYTAVSAVTNSGADITGTSLIDFSQDYFIQTIVMFLIVVGGIGFPVLIELKAFFNYKKKKHDLPFRFSLFAKLSMWAFLILFVVGSVLIWLLEFDDFFKGMNFTESAFYSMFFSVSTRNAGLLTTPLGNFSDGTLLLFAALMFVGASPSSVGGGIRTTTLAIVVLYLFSFIRSRENINIFGRRIHNDDVKKSIVVLNLSIALCFFSVLVLSVTEKHSLVSLVVEVASAFGTTGLSMGITPSLSIFGKIMIMILMFIGRVGMLYMLMLLVPKEKRDANYLYPTEKIIIG</sequence>
<feature type="transmembrane region" description="Helical" evidence="8">
    <location>
        <begin position="417"/>
        <end position="438"/>
    </location>
</feature>
<evidence type="ECO:0000256" key="5">
    <source>
        <dbReference type="ARBA" id="ARBA00022989"/>
    </source>
</evidence>
<feature type="transmembrane region" description="Helical" evidence="8">
    <location>
        <begin position="361"/>
        <end position="381"/>
    </location>
</feature>
<keyword evidence="2" id="KW-0813">Transport</keyword>
<evidence type="ECO:0000256" key="4">
    <source>
        <dbReference type="ARBA" id="ARBA00022692"/>
    </source>
</evidence>
<dbReference type="Proteomes" id="UP001290462">
    <property type="component" value="Unassembled WGS sequence"/>
</dbReference>
<keyword evidence="3" id="KW-1003">Cell membrane</keyword>
<reference evidence="9" key="1">
    <citation type="submission" date="2023-08" db="EMBL/GenBank/DDBJ databases">
        <title>Genomic characterization of piscicolin 126 produced by Carnobacterium maltaromaticum CM22 strain isolated from salmon (Salmo salar).</title>
        <authorList>
            <person name="Gonzalez-Gragera E."/>
            <person name="Garcia-Lopez J.D."/>
            <person name="Teso-Perez C."/>
            <person name="Gimenez-Hernandez I."/>
            <person name="Peralta-Sanchez J.M."/>
            <person name="Valdivia E."/>
            <person name="Montalban-Lopez M."/>
            <person name="Martin-Platero A.M."/>
            <person name="Banos A."/>
            <person name="Martinez-Bueno M."/>
        </authorList>
    </citation>
    <scope>NUCLEOTIDE SEQUENCE</scope>
    <source>
        <strain evidence="9">CM22</strain>
    </source>
</reference>
<feature type="transmembrane region" description="Helical" evidence="8">
    <location>
        <begin position="196"/>
        <end position="217"/>
    </location>
</feature>
<gene>
    <name evidence="9" type="ORF">RAK27_07465</name>
</gene>
<evidence type="ECO:0000313" key="9">
    <source>
        <dbReference type="EMBL" id="MDZ5758501.1"/>
    </source>
</evidence>
<accession>A0AAW9JYB9</accession>
<evidence type="ECO:0000256" key="3">
    <source>
        <dbReference type="ARBA" id="ARBA00022475"/>
    </source>
</evidence>
<proteinExistence type="predicted"/>
<dbReference type="GO" id="GO:0005886">
    <property type="term" value="C:plasma membrane"/>
    <property type="evidence" value="ECO:0007669"/>
    <property type="project" value="UniProtKB-SubCell"/>
</dbReference>
<dbReference type="GeneID" id="83605460"/>
<keyword evidence="7 8" id="KW-0472">Membrane</keyword>
<feature type="transmembrane region" description="Helical" evidence="8">
    <location>
        <begin position="136"/>
        <end position="157"/>
    </location>
</feature>
<dbReference type="PANTHER" id="PTHR32024">
    <property type="entry name" value="TRK SYSTEM POTASSIUM UPTAKE PROTEIN TRKG-RELATED"/>
    <property type="match status" value="1"/>
</dbReference>
<evidence type="ECO:0000256" key="7">
    <source>
        <dbReference type="ARBA" id="ARBA00023136"/>
    </source>
</evidence>
<dbReference type="RefSeq" id="WP_010050668.1">
    <property type="nucleotide sequence ID" value="NZ_BJOJ01000011.1"/>
</dbReference>
<keyword evidence="5 8" id="KW-1133">Transmembrane helix</keyword>
<dbReference type="GO" id="GO:0030001">
    <property type="term" value="P:metal ion transport"/>
    <property type="evidence" value="ECO:0007669"/>
    <property type="project" value="UniProtKB-ARBA"/>
</dbReference>
<keyword evidence="6" id="KW-0406">Ion transport</keyword>
<dbReference type="Pfam" id="PF02386">
    <property type="entry name" value="TrkH"/>
    <property type="match status" value="1"/>
</dbReference>
<evidence type="ECO:0000256" key="2">
    <source>
        <dbReference type="ARBA" id="ARBA00022448"/>
    </source>
</evidence>
<feature type="transmembrane region" description="Helical" evidence="8">
    <location>
        <begin position="21"/>
        <end position="41"/>
    </location>
</feature>
<evidence type="ECO:0000256" key="8">
    <source>
        <dbReference type="SAM" id="Phobius"/>
    </source>
</evidence>
<dbReference type="GO" id="GO:0008324">
    <property type="term" value="F:monoatomic cation transmembrane transporter activity"/>
    <property type="evidence" value="ECO:0007669"/>
    <property type="project" value="InterPro"/>
</dbReference>
<feature type="transmembrane region" description="Helical" evidence="8">
    <location>
        <begin position="80"/>
        <end position="104"/>
    </location>
</feature>
<dbReference type="EMBL" id="JAVBVO010000003">
    <property type="protein sequence ID" value="MDZ5758501.1"/>
    <property type="molecule type" value="Genomic_DNA"/>
</dbReference>
<keyword evidence="4 8" id="KW-0812">Transmembrane</keyword>
<feature type="transmembrane region" description="Helical" evidence="8">
    <location>
        <begin position="322"/>
        <end position="340"/>
    </location>
</feature>
<name>A0AAW9JYB9_CARML</name>
<comment type="subcellular location">
    <subcellularLocation>
        <location evidence="1">Cell membrane</location>
        <topology evidence="1">Multi-pass membrane protein</topology>
    </subcellularLocation>
</comment>
<dbReference type="InterPro" id="IPR003445">
    <property type="entry name" value="Cat_transpt"/>
</dbReference>
<comment type="caution">
    <text evidence="9">The sequence shown here is derived from an EMBL/GenBank/DDBJ whole genome shotgun (WGS) entry which is preliminary data.</text>
</comment>
<organism evidence="9 10">
    <name type="scientific">Carnobacterium maltaromaticum</name>
    <name type="common">Carnobacterium piscicola</name>
    <dbReference type="NCBI Taxonomy" id="2751"/>
    <lineage>
        <taxon>Bacteria</taxon>
        <taxon>Bacillati</taxon>
        <taxon>Bacillota</taxon>
        <taxon>Bacilli</taxon>
        <taxon>Lactobacillales</taxon>
        <taxon>Carnobacteriaceae</taxon>
        <taxon>Carnobacterium</taxon>
    </lineage>
</organism>
<evidence type="ECO:0000256" key="1">
    <source>
        <dbReference type="ARBA" id="ARBA00004651"/>
    </source>
</evidence>